<feature type="signal peptide" evidence="1">
    <location>
        <begin position="1"/>
        <end position="20"/>
    </location>
</feature>
<protein>
    <recommendedName>
        <fullName evidence="4">FecR protein domain-containing protein</fullName>
    </recommendedName>
</protein>
<dbReference type="RefSeq" id="WP_162442058.1">
    <property type="nucleotide sequence ID" value="NZ_CP048222.1"/>
</dbReference>
<keyword evidence="3" id="KW-1185">Reference proteome</keyword>
<evidence type="ECO:0000256" key="1">
    <source>
        <dbReference type="SAM" id="SignalP"/>
    </source>
</evidence>
<sequence>MRIKFIRNFLLMIMALYSQHAILNAQAVQTKEPNYRDPVLDRQANIIAEVKAKPEATQGTYYIDTEWHTGNIYLKSGDTLRNYPLKYDIDKNLIEINTPQNVKVLHGDKAVAFEWNTGTSTATFINGEYYKVDGTRLVGFFQVLVVGNFQLLSKTMLEVKKADYNVALDVGSRADKILKKERLFIARDKQLYEIKGKDDLTPFGDKAAAVKSYAKENKLKPNKREDAMKLVLYSNTI</sequence>
<feature type="chain" id="PRO_5025330678" description="FecR protein domain-containing protein" evidence="1">
    <location>
        <begin position="21"/>
        <end position="237"/>
    </location>
</feature>
<dbReference type="KEGG" id="rhoz:GXP67_04525"/>
<accession>A0A6C0GDE0</accession>
<proteinExistence type="predicted"/>
<dbReference type="AlphaFoldDB" id="A0A6C0GDE0"/>
<reference evidence="2 3" key="1">
    <citation type="submission" date="2020-01" db="EMBL/GenBank/DDBJ databases">
        <authorList>
            <person name="Kim M.K."/>
        </authorList>
    </citation>
    <scope>NUCLEOTIDE SEQUENCE [LARGE SCALE GENOMIC DNA]</scope>
    <source>
        <strain evidence="2 3">172606-1</strain>
    </source>
</reference>
<evidence type="ECO:0000313" key="2">
    <source>
        <dbReference type="EMBL" id="QHT65985.1"/>
    </source>
</evidence>
<evidence type="ECO:0008006" key="4">
    <source>
        <dbReference type="Google" id="ProtNLM"/>
    </source>
</evidence>
<keyword evidence="1" id="KW-0732">Signal</keyword>
<dbReference type="Proteomes" id="UP000480178">
    <property type="component" value="Chromosome"/>
</dbReference>
<organism evidence="2 3">
    <name type="scientific">Rhodocytophaga rosea</name>
    <dbReference type="NCBI Taxonomy" id="2704465"/>
    <lineage>
        <taxon>Bacteria</taxon>
        <taxon>Pseudomonadati</taxon>
        <taxon>Bacteroidota</taxon>
        <taxon>Cytophagia</taxon>
        <taxon>Cytophagales</taxon>
        <taxon>Rhodocytophagaceae</taxon>
        <taxon>Rhodocytophaga</taxon>
    </lineage>
</organism>
<evidence type="ECO:0000313" key="3">
    <source>
        <dbReference type="Proteomes" id="UP000480178"/>
    </source>
</evidence>
<dbReference type="EMBL" id="CP048222">
    <property type="protein sequence ID" value="QHT65985.1"/>
    <property type="molecule type" value="Genomic_DNA"/>
</dbReference>
<name>A0A6C0GDE0_9BACT</name>
<gene>
    <name evidence="2" type="ORF">GXP67_04525</name>
</gene>